<keyword evidence="1" id="KW-0812">Transmembrane</keyword>
<name>A0AAC8Z374_SPHMC</name>
<sequence>MSTASPALLGATRGLLWLFLGLVAVATLLVLTIGVALAFAWPETLAHFKDTGVFLDVASARAPLGFMMLLFLAILLATAFMLRQLQALVASAATGDPFAPTSAQRLRRVGWALVVTQAAALPIHWISSRIVATGSDLGSAGGLSLGGVLAILLAFVLAAVFEQGSAMRDELEGTV</sequence>
<evidence type="ECO:0000256" key="1">
    <source>
        <dbReference type="SAM" id="Phobius"/>
    </source>
</evidence>
<accession>A0AAC8Z374</accession>
<reference evidence="3" key="1">
    <citation type="submission" date="2015-11" db="EMBL/GenBank/DDBJ databases">
        <title>Complete genome sequence of a polyethylene-glycol degrader Sphingopyxis macrogoltabida 203N (NBRC 111659).</title>
        <authorList>
            <person name="Yoshiyuki O."/>
            <person name="Shouta N."/>
            <person name="Nagata Y."/>
            <person name="Numata M."/>
            <person name="Tsuchikane K."/>
            <person name="Hosoyama A."/>
            <person name="Yamazoe A."/>
            <person name="Tsuda M."/>
            <person name="Fujita N."/>
            <person name="Kawai F."/>
        </authorList>
    </citation>
    <scope>NUCLEOTIDE SEQUENCE [LARGE SCALE GENOMIC DNA]</scope>
    <source>
        <strain evidence="3">203N</strain>
    </source>
</reference>
<feature type="transmembrane region" description="Helical" evidence="1">
    <location>
        <begin position="139"/>
        <end position="161"/>
    </location>
</feature>
<dbReference type="RefSeq" id="WP_054587119.1">
    <property type="nucleotide sequence ID" value="NZ_CP009429.1"/>
</dbReference>
<proteinExistence type="predicted"/>
<dbReference type="Proteomes" id="UP000076088">
    <property type="component" value="Chromosome"/>
</dbReference>
<reference evidence="2 3" key="2">
    <citation type="journal article" date="2016" name="Genome Announc.">
        <title>Complete Genome Sequence of Sphingopyxis macrogoltabida Strain 203N (NBRC 111659), a Polyethylene Glycol Degrader.</title>
        <authorList>
            <person name="Ohtsubo Y."/>
            <person name="Nonoyama S."/>
            <person name="Nagata Y."/>
            <person name="Numata M."/>
            <person name="Tsuchikane K."/>
            <person name="Hosoyama A."/>
            <person name="Yamazoe A."/>
            <person name="Tsuda M."/>
            <person name="Fujita N."/>
            <person name="Kawai F."/>
        </authorList>
    </citation>
    <scope>NUCLEOTIDE SEQUENCE [LARGE SCALE GENOMIC DNA]</scope>
    <source>
        <strain evidence="2 3">203N</strain>
    </source>
</reference>
<evidence type="ECO:0000313" key="3">
    <source>
        <dbReference type="Proteomes" id="UP000076088"/>
    </source>
</evidence>
<dbReference type="AlphaFoldDB" id="A0AAC8Z374"/>
<dbReference type="Pfam" id="PF11188">
    <property type="entry name" value="DUF2975"/>
    <property type="match status" value="1"/>
</dbReference>
<feature type="transmembrane region" description="Helical" evidence="1">
    <location>
        <begin position="109"/>
        <end position="127"/>
    </location>
</feature>
<protein>
    <recommendedName>
        <fullName evidence="4">DUF2975 domain-containing protein</fullName>
    </recommendedName>
</protein>
<feature type="transmembrane region" description="Helical" evidence="1">
    <location>
        <begin position="62"/>
        <end position="82"/>
    </location>
</feature>
<keyword evidence="3" id="KW-1185">Reference proteome</keyword>
<evidence type="ECO:0000313" key="2">
    <source>
        <dbReference type="EMBL" id="AMU90697.1"/>
    </source>
</evidence>
<keyword evidence="1" id="KW-0472">Membrane</keyword>
<dbReference type="EMBL" id="CP013344">
    <property type="protein sequence ID" value="AMU90697.1"/>
    <property type="molecule type" value="Genomic_DNA"/>
</dbReference>
<keyword evidence="1" id="KW-1133">Transmembrane helix</keyword>
<evidence type="ECO:0008006" key="4">
    <source>
        <dbReference type="Google" id="ProtNLM"/>
    </source>
</evidence>
<dbReference type="KEGG" id="smaz:LH19_16305"/>
<gene>
    <name evidence="2" type="ORF">ATM17_16875</name>
</gene>
<organism evidence="2 3">
    <name type="scientific">Sphingopyxis macrogoltabida</name>
    <name type="common">Sphingomonas macrogoltabidus</name>
    <dbReference type="NCBI Taxonomy" id="33050"/>
    <lineage>
        <taxon>Bacteria</taxon>
        <taxon>Pseudomonadati</taxon>
        <taxon>Pseudomonadota</taxon>
        <taxon>Alphaproteobacteria</taxon>
        <taxon>Sphingomonadales</taxon>
        <taxon>Sphingomonadaceae</taxon>
        <taxon>Sphingopyxis</taxon>
    </lineage>
</organism>
<feature type="transmembrane region" description="Helical" evidence="1">
    <location>
        <begin position="15"/>
        <end position="42"/>
    </location>
</feature>
<dbReference type="InterPro" id="IPR021354">
    <property type="entry name" value="DUF2975"/>
</dbReference>